<dbReference type="GO" id="GO:0017004">
    <property type="term" value="P:cytochrome complex assembly"/>
    <property type="evidence" value="ECO:0007669"/>
    <property type="project" value="UniProtKB-KW"/>
</dbReference>
<dbReference type="InterPro" id="IPR036249">
    <property type="entry name" value="Thioredoxin-like_sf"/>
</dbReference>
<keyword evidence="7" id="KW-0732">Signal</keyword>
<feature type="transmembrane region" description="Helical" evidence="6">
    <location>
        <begin position="288"/>
        <end position="310"/>
    </location>
</feature>
<evidence type="ECO:0000256" key="1">
    <source>
        <dbReference type="ARBA" id="ARBA00004141"/>
    </source>
</evidence>
<evidence type="ECO:0000256" key="4">
    <source>
        <dbReference type="ARBA" id="ARBA00022989"/>
    </source>
</evidence>
<evidence type="ECO:0000259" key="9">
    <source>
        <dbReference type="Pfam" id="PF11412"/>
    </source>
</evidence>
<keyword evidence="4 6" id="KW-1133">Transmembrane helix</keyword>
<feature type="transmembrane region" description="Helical" evidence="6">
    <location>
        <begin position="404"/>
        <end position="428"/>
    </location>
</feature>
<evidence type="ECO:0000256" key="6">
    <source>
        <dbReference type="SAM" id="Phobius"/>
    </source>
</evidence>
<comment type="caution">
    <text evidence="10">The sequence shown here is derived from an EMBL/GenBank/DDBJ whole genome shotgun (WGS) entry which is preliminary data.</text>
</comment>
<feature type="transmembrane region" description="Helical" evidence="6">
    <location>
        <begin position="440"/>
        <end position="463"/>
    </location>
</feature>
<dbReference type="Pfam" id="PF11412">
    <property type="entry name" value="DsbD_N"/>
    <property type="match status" value="1"/>
</dbReference>
<dbReference type="Gene3D" id="3.40.30.10">
    <property type="entry name" value="Glutaredoxin"/>
    <property type="match status" value="1"/>
</dbReference>
<evidence type="ECO:0000259" key="8">
    <source>
        <dbReference type="Pfam" id="PF02683"/>
    </source>
</evidence>
<dbReference type="PANTHER" id="PTHR32234">
    <property type="entry name" value="THIOL:DISULFIDE INTERCHANGE PROTEIN DSBD"/>
    <property type="match status" value="1"/>
</dbReference>
<dbReference type="GO" id="GO:0045454">
    <property type="term" value="P:cell redox homeostasis"/>
    <property type="evidence" value="ECO:0007669"/>
    <property type="project" value="TreeGrafter"/>
</dbReference>
<feature type="chain" id="PRO_5001917842" evidence="7">
    <location>
        <begin position="22"/>
        <end position="699"/>
    </location>
</feature>
<comment type="subcellular location">
    <subcellularLocation>
        <location evidence="1">Membrane</location>
        <topology evidence="1">Multi-pass membrane protein</topology>
    </subcellularLocation>
</comment>
<proteinExistence type="predicted"/>
<reference evidence="10 11" key="1">
    <citation type="submission" date="2014-07" db="EMBL/GenBank/DDBJ databases">
        <authorList>
            <person name="McCorrison J."/>
            <person name="Sanka R."/>
            <person name="Torralba M."/>
            <person name="Gillis M."/>
            <person name="Haft D.H."/>
            <person name="Methe B."/>
            <person name="Sutton G."/>
            <person name="Nelson K.E."/>
        </authorList>
    </citation>
    <scope>NUCLEOTIDE SEQUENCE [LARGE SCALE GENOMIC DNA]</scope>
    <source>
        <strain evidence="10 11">DNF00666</strain>
    </source>
</reference>
<evidence type="ECO:0000256" key="5">
    <source>
        <dbReference type="ARBA" id="ARBA00023136"/>
    </source>
</evidence>
<feature type="transmembrane region" description="Helical" evidence="6">
    <location>
        <begin position="364"/>
        <end position="392"/>
    </location>
</feature>
<feature type="signal peptide" evidence="7">
    <location>
        <begin position="1"/>
        <end position="21"/>
    </location>
</feature>
<name>A0A096B9B4_9BACT</name>
<gene>
    <name evidence="10" type="ORF">HMPREF0661_01365</name>
</gene>
<dbReference type="PANTHER" id="PTHR32234:SF0">
    <property type="entry name" value="THIOL:DISULFIDE INTERCHANGE PROTEIN DSBD"/>
    <property type="match status" value="1"/>
</dbReference>
<evidence type="ECO:0000313" key="10">
    <source>
        <dbReference type="EMBL" id="KGF55655.1"/>
    </source>
</evidence>
<keyword evidence="3" id="KW-0201">Cytochrome c-type biogenesis</keyword>
<dbReference type="EMBL" id="JRNS01000096">
    <property type="protein sequence ID" value="KGF55655.1"/>
    <property type="molecule type" value="Genomic_DNA"/>
</dbReference>
<feature type="transmembrane region" description="Helical" evidence="6">
    <location>
        <begin position="475"/>
        <end position="495"/>
    </location>
</feature>
<dbReference type="InterPro" id="IPR036929">
    <property type="entry name" value="DsbDN_sf"/>
</dbReference>
<accession>A0A096B9B4</accession>
<protein>
    <submittedName>
        <fullName evidence="10">Thiol:disulfide interchange protein</fullName>
    </submittedName>
</protein>
<feature type="transmembrane region" description="Helical" evidence="6">
    <location>
        <begin position="242"/>
        <end position="267"/>
    </location>
</feature>
<dbReference type="InterPro" id="IPR003834">
    <property type="entry name" value="Cyt_c_assmbl_TM_dom"/>
</dbReference>
<organism evidence="10 11">
    <name type="scientific">Prevotella melaninogenica DNF00666</name>
    <dbReference type="NCBI Taxonomy" id="1401073"/>
    <lineage>
        <taxon>Bacteria</taxon>
        <taxon>Pseudomonadati</taxon>
        <taxon>Bacteroidota</taxon>
        <taxon>Bacteroidia</taxon>
        <taxon>Bacteroidales</taxon>
        <taxon>Prevotellaceae</taxon>
        <taxon>Prevotella</taxon>
    </lineage>
</organism>
<dbReference type="Gene3D" id="2.60.40.1250">
    <property type="entry name" value="Thiol:disulfide interchange protein DsbD, N-terminal domain"/>
    <property type="match status" value="1"/>
</dbReference>
<dbReference type="GO" id="GO:0015035">
    <property type="term" value="F:protein-disulfide reductase activity"/>
    <property type="evidence" value="ECO:0007669"/>
    <property type="project" value="TreeGrafter"/>
</dbReference>
<keyword evidence="2 6" id="KW-0812">Transmembrane</keyword>
<feature type="domain" description="Cytochrome C biogenesis protein transmembrane" evidence="8">
    <location>
        <begin position="244"/>
        <end position="457"/>
    </location>
</feature>
<feature type="transmembrane region" description="Helical" evidence="6">
    <location>
        <begin position="322"/>
        <end position="343"/>
    </location>
</feature>
<dbReference type="SUPFAM" id="SSF52833">
    <property type="entry name" value="Thioredoxin-like"/>
    <property type="match status" value="1"/>
</dbReference>
<evidence type="ECO:0000256" key="7">
    <source>
        <dbReference type="SAM" id="SignalP"/>
    </source>
</evidence>
<evidence type="ECO:0000313" key="11">
    <source>
        <dbReference type="Proteomes" id="UP000029578"/>
    </source>
</evidence>
<dbReference type="Proteomes" id="UP000029578">
    <property type="component" value="Unassembled WGS sequence"/>
</dbReference>
<sequence length="699" mass="76746">MKRRNTLFILFTLLFSLTAMAQQNPVRFSVQQKQVSPTEVEVIFTAKIDQGWHVYSTNLPADGPTSASLHVDKAEGVTPVGKLTTRGKELNVYDKTFEMKLRYFENSVGFVQRYKITAKTYSIKGYLEYGACNDEMCLPPTQVEFNFKGNGPASAPAATPTASNAETEKTTTAATDVAADGLSALTAMTADTAKKSDVLPADTAGTLKQENAQVNADVNLWQPVIKELSAFNSTKDSTNSSLWSIFFMGILGGFIALLTPCVWPIIPMTVSFFLKRAKDDRKKGIRDAVTYGLSIIVIYMGLATLVTWAFGPQKLNELATNAPFNVFFFLLLVVFAFSFFGWFELRLPSSWGNAVDNKASATTGLLSIFLMAFTLSLVSFSCTAPVVGLLLVQAATSGDWVAPAVGMFGFALALALPFTFFALFPTLLKKAPKSGSWMNMIKVVLGFIELAFSLKFLSVADLAYGWHILDRETFLSIWIVLFGLLGLYLIGKLKFPHDDPEQKAMPVPAIMLGLCSLAFSVYMLPGLWGAPCKAVSAFAPPINTQDFNLAPQTVHAAYTDYDEGMRAAAAAGKPVLVDFTGFGCVNCRKMEASVWTDSRVAEKLNKDYVLISLYVDDKTPLKQPVEVKLPDGTSRTLRTIGDKWSYLEQTKFGYLALPFYVPLDNAGKPLNGSFSFKEDVPAYLEFLDKGLENYHAQHQ</sequence>
<dbReference type="GO" id="GO:0016020">
    <property type="term" value="C:membrane"/>
    <property type="evidence" value="ECO:0007669"/>
    <property type="project" value="UniProtKB-SubCell"/>
</dbReference>
<dbReference type="InterPro" id="IPR028250">
    <property type="entry name" value="DsbDN"/>
</dbReference>
<keyword evidence="5 6" id="KW-0472">Membrane</keyword>
<feature type="domain" description="Thiol:disulfide interchange protein DsbD N-terminal" evidence="9">
    <location>
        <begin position="33"/>
        <end position="146"/>
    </location>
</feature>
<feature type="transmembrane region" description="Helical" evidence="6">
    <location>
        <begin position="507"/>
        <end position="528"/>
    </location>
</feature>
<dbReference type="Pfam" id="PF02683">
    <property type="entry name" value="DsbD_TM"/>
    <property type="match status" value="1"/>
</dbReference>
<dbReference type="RefSeq" id="WP_036861895.1">
    <property type="nucleotide sequence ID" value="NZ_JRNS01000096.1"/>
</dbReference>
<evidence type="ECO:0000256" key="2">
    <source>
        <dbReference type="ARBA" id="ARBA00022692"/>
    </source>
</evidence>
<evidence type="ECO:0000256" key="3">
    <source>
        <dbReference type="ARBA" id="ARBA00022748"/>
    </source>
</evidence>
<dbReference type="Pfam" id="PF13899">
    <property type="entry name" value="Thioredoxin_7"/>
    <property type="match status" value="1"/>
</dbReference>
<dbReference type="AlphaFoldDB" id="A0A096B9B4"/>